<protein>
    <submittedName>
        <fullName evidence="1">Uncharacterized protein</fullName>
    </submittedName>
</protein>
<sequence>MLIELTYLILQFGHLALFSTPCEQKKRWQEGQYAISGSHICGSPFDVLFIDPLIPVAEFSCD</sequence>
<organism evidence="1 2">
    <name type="scientific">Pectobacterium carotovorum subsp. carotovorum</name>
    <name type="common">Erwinia carotovora subsp. carotovora</name>
    <dbReference type="NCBI Taxonomy" id="555"/>
    <lineage>
        <taxon>Bacteria</taxon>
        <taxon>Pseudomonadati</taxon>
        <taxon>Pseudomonadota</taxon>
        <taxon>Gammaproteobacteria</taxon>
        <taxon>Enterobacterales</taxon>
        <taxon>Pectobacteriaceae</taxon>
        <taxon>Pectobacterium</taxon>
    </lineage>
</organism>
<reference evidence="1" key="1">
    <citation type="submission" date="2022-06" db="EMBL/GenBank/DDBJ databases">
        <title>Draft genome sequences of Pectobacterium carotovorum subsp. carotovorum str. NBRC12380.</title>
        <authorList>
            <person name="Wakabayashi Y."/>
            <person name="Kojima K."/>
        </authorList>
    </citation>
    <scope>NUCLEOTIDE SEQUENCE</scope>
    <source>
        <strain evidence="1">NBRC 12380</strain>
    </source>
</reference>
<proteinExistence type="predicted"/>
<comment type="caution">
    <text evidence="1">The sequence shown here is derived from an EMBL/GenBank/DDBJ whole genome shotgun (WGS) entry which is preliminary data.</text>
</comment>
<name>A0ABQ5L4D7_PECCC</name>
<gene>
    <name evidence="1" type="ORF">SOASR016_11960</name>
</gene>
<keyword evidence="2" id="KW-1185">Reference proteome</keyword>
<accession>A0ABQ5L4D7</accession>
<dbReference type="Proteomes" id="UP001058167">
    <property type="component" value="Unassembled WGS sequence"/>
</dbReference>
<dbReference type="EMBL" id="BRLF01000002">
    <property type="protein sequence ID" value="GKX46444.1"/>
    <property type="molecule type" value="Genomic_DNA"/>
</dbReference>
<evidence type="ECO:0000313" key="1">
    <source>
        <dbReference type="EMBL" id="GKX46444.1"/>
    </source>
</evidence>
<evidence type="ECO:0000313" key="2">
    <source>
        <dbReference type="Proteomes" id="UP001058167"/>
    </source>
</evidence>